<organism evidence="2 3">
    <name type="scientific">Apatococcus lobatus</name>
    <dbReference type="NCBI Taxonomy" id="904363"/>
    <lineage>
        <taxon>Eukaryota</taxon>
        <taxon>Viridiplantae</taxon>
        <taxon>Chlorophyta</taxon>
        <taxon>core chlorophytes</taxon>
        <taxon>Trebouxiophyceae</taxon>
        <taxon>Chlorellales</taxon>
        <taxon>Chlorellaceae</taxon>
        <taxon>Apatococcus</taxon>
    </lineage>
</organism>
<evidence type="ECO:0000256" key="1">
    <source>
        <dbReference type="SAM" id="MobiDB-lite"/>
    </source>
</evidence>
<feature type="compositionally biased region" description="Polar residues" evidence="1">
    <location>
        <begin position="32"/>
        <end position="41"/>
    </location>
</feature>
<evidence type="ECO:0000313" key="2">
    <source>
        <dbReference type="EMBL" id="KAK9825313.1"/>
    </source>
</evidence>
<dbReference type="AlphaFoldDB" id="A0AAW1QVP3"/>
<sequence length="192" mass="19018">MSSLGPPAAIKKAKQRKRRKPSGDVRAAGSSGKPSQPSEGQVSEPKALGLAEVLHSSQAASRKRKKSKAAPHVAPAAAAMATAGAASDEDHAPLSNGHSSAEAVNAQLATAAPLTSFDPTEVAAAADQGAPAAAVEAALGVSTAPTNVATASAATAMDDPPSKKVSRCHFLDFFGLRDCTDAQTTGSSGPAA</sequence>
<gene>
    <name evidence="2" type="ORF">WJX74_008433</name>
</gene>
<dbReference type="Proteomes" id="UP001438707">
    <property type="component" value="Unassembled WGS sequence"/>
</dbReference>
<feature type="compositionally biased region" description="Low complexity" evidence="1">
    <location>
        <begin position="1"/>
        <end position="10"/>
    </location>
</feature>
<name>A0AAW1QVP3_9CHLO</name>
<dbReference type="EMBL" id="JALJOS010000025">
    <property type="protein sequence ID" value="KAK9825313.1"/>
    <property type="molecule type" value="Genomic_DNA"/>
</dbReference>
<comment type="caution">
    <text evidence="2">The sequence shown here is derived from an EMBL/GenBank/DDBJ whole genome shotgun (WGS) entry which is preliminary data.</text>
</comment>
<feature type="compositionally biased region" description="Basic residues" evidence="1">
    <location>
        <begin position="11"/>
        <end position="20"/>
    </location>
</feature>
<feature type="compositionally biased region" description="Low complexity" evidence="1">
    <location>
        <begin position="70"/>
        <end position="86"/>
    </location>
</feature>
<evidence type="ECO:0000313" key="3">
    <source>
        <dbReference type="Proteomes" id="UP001438707"/>
    </source>
</evidence>
<reference evidence="2 3" key="1">
    <citation type="journal article" date="2024" name="Nat. Commun.">
        <title>Phylogenomics reveals the evolutionary origins of lichenization in chlorophyte algae.</title>
        <authorList>
            <person name="Puginier C."/>
            <person name="Libourel C."/>
            <person name="Otte J."/>
            <person name="Skaloud P."/>
            <person name="Haon M."/>
            <person name="Grisel S."/>
            <person name="Petersen M."/>
            <person name="Berrin J.G."/>
            <person name="Delaux P.M."/>
            <person name="Dal Grande F."/>
            <person name="Keller J."/>
        </authorList>
    </citation>
    <scope>NUCLEOTIDE SEQUENCE [LARGE SCALE GENOMIC DNA]</scope>
    <source>
        <strain evidence="2 3">SAG 2145</strain>
    </source>
</reference>
<protein>
    <submittedName>
        <fullName evidence="2">Uncharacterized protein</fullName>
    </submittedName>
</protein>
<keyword evidence="3" id="KW-1185">Reference proteome</keyword>
<accession>A0AAW1QVP3</accession>
<feature type="region of interest" description="Disordered" evidence="1">
    <location>
        <begin position="1"/>
        <end position="101"/>
    </location>
</feature>
<proteinExistence type="predicted"/>